<feature type="non-terminal residue" evidence="1">
    <location>
        <position position="18"/>
    </location>
</feature>
<proteinExistence type="predicted"/>
<reference evidence="1" key="1">
    <citation type="submission" date="2020-07" db="EMBL/GenBank/DDBJ databases">
        <title>Multicomponent nature underlies the extraordinary mechanical properties of spider dragline silk.</title>
        <authorList>
            <person name="Kono N."/>
            <person name="Nakamura H."/>
            <person name="Mori M."/>
            <person name="Yoshida Y."/>
            <person name="Ohtoshi R."/>
            <person name="Malay A.D."/>
            <person name="Moran D.A.P."/>
            <person name="Tomita M."/>
            <person name="Numata K."/>
            <person name="Arakawa K."/>
        </authorList>
    </citation>
    <scope>NUCLEOTIDE SEQUENCE</scope>
</reference>
<dbReference type="Proteomes" id="UP000887116">
    <property type="component" value="Unassembled WGS sequence"/>
</dbReference>
<name>A0A8X6KPA5_TRICU</name>
<sequence length="18" mass="2096">MEIVLTGEQFTAQDAEKW</sequence>
<organism evidence="1 2">
    <name type="scientific">Trichonephila clavata</name>
    <name type="common">Joro spider</name>
    <name type="synonym">Nephila clavata</name>
    <dbReference type="NCBI Taxonomy" id="2740835"/>
    <lineage>
        <taxon>Eukaryota</taxon>
        <taxon>Metazoa</taxon>
        <taxon>Ecdysozoa</taxon>
        <taxon>Arthropoda</taxon>
        <taxon>Chelicerata</taxon>
        <taxon>Arachnida</taxon>
        <taxon>Araneae</taxon>
        <taxon>Araneomorphae</taxon>
        <taxon>Entelegynae</taxon>
        <taxon>Araneoidea</taxon>
        <taxon>Nephilidae</taxon>
        <taxon>Trichonephila</taxon>
    </lineage>
</organism>
<keyword evidence="2" id="KW-1185">Reference proteome</keyword>
<gene>
    <name evidence="1" type="ORF">TNCT_103031</name>
</gene>
<accession>A0A8X6KPA5</accession>
<comment type="caution">
    <text evidence="1">The sequence shown here is derived from an EMBL/GenBank/DDBJ whole genome shotgun (WGS) entry which is preliminary data.</text>
</comment>
<dbReference type="AlphaFoldDB" id="A0A8X6KPA5"/>
<protein>
    <submittedName>
        <fullName evidence="1">Uncharacterized protein</fullName>
    </submittedName>
</protein>
<dbReference type="EMBL" id="BMAO01021855">
    <property type="protein sequence ID" value="GFQ77898.1"/>
    <property type="molecule type" value="Genomic_DNA"/>
</dbReference>
<evidence type="ECO:0000313" key="2">
    <source>
        <dbReference type="Proteomes" id="UP000887116"/>
    </source>
</evidence>
<evidence type="ECO:0000313" key="1">
    <source>
        <dbReference type="EMBL" id="GFQ77898.1"/>
    </source>
</evidence>